<gene>
    <name evidence="2" type="ORF">MNOR_LOCUS33495</name>
</gene>
<feature type="domain" description="PUL" evidence="1">
    <location>
        <begin position="1"/>
        <end position="106"/>
    </location>
</feature>
<dbReference type="InterPro" id="IPR013535">
    <property type="entry name" value="PUL_dom"/>
</dbReference>
<dbReference type="Pfam" id="PF08324">
    <property type="entry name" value="PUL"/>
    <property type="match status" value="1"/>
</dbReference>
<dbReference type="InterPro" id="IPR011989">
    <property type="entry name" value="ARM-like"/>
</dbReference>
<dbReference type="Gene3D" id="1.25.10.10">
    <property type="entry name" value="Leucine-rich Repeat Variant"/>
    <property type="match status" value="1"/>
</dbReference>
<evidence type="ECO:0000259" key="1">
    <source>
        <dbReference type="PROSITE" id="PS51396"/>
    </source>
</evidence>
<comment type="caution">
    <text evidence="2">The sequence shown here is derived from an EMBL/GenBank/DDBJ whole genome shotgun (WGS) entry which is preliminary data.</text>
</comment>
<proteinExistence type="predicted"/>
<organism evidence="2 3">
    <name type="scientific">Meganyctiphanes norvegica</name>
    <name type="common">Northern krill</name>
    <name type="synonym">Thysanopoda norvegica</name>
    <dbReference type="NCBI Taxonomy" id="48144"/>
    <lineage>
        <taxon>Eukaryota</taxon>
        <taxon>Metazoa</taxon>
        <taxon>Ecdysozoa</taxon>
        <taxon>Arthropoda</taxon>
        <taxon>Crustacea</taxon>
        <taxon>Multicrustacea</taxon>
        <taxon>Malacostraca</taxon>
        <taxon>Eumalacostraca</taxon>
        <taxon>Eucarida</taxon>
        <taxon>Euphausiacea</taxon>
        <taxon>Euphausiidae</taxon>
        <taxon>Meganyctiphanes</taxon>
    </lineage>
</organism>
<accession>A0AAV2S927</accession>
<dbReference type="AlphaFoldDB" id="A0AAV2S927"/>
<protein>
    <recommendedName>
        <fullName evidence="1">PUL domain-containing protein</fullName>
    </recommendedName>
</protein>
<dbReference type="PROSITE" id="PS51396">
    <property type="entry name" value="PUL"/>
    <property type="match status" value="1"/>
</dbReference>
<name>A0AAV2S927_MEGNR</name>
<dbReference type="EMBL" id="CAXKWB010048514">
    <property type="protein sequence ID" value="CAL4166716.1"/>
    <property type="molecule type" value="Genomic_DNA"/>
</dbReference>
<evidence type="ECO:0000313" key="2">
    <source>
        <dbReference type="EMBL" id="CAL4166716.1"/>
    </source>
</evidence>
<evidence type="ECO:0000313" key="3">
    <source>
        <dbReference type="Proteomes" id="UP001497623"/>
    </source>
</evidence>
<sequence length="106" mass="11038">GDSVINLLVSLLRPPAPVNAQLMAMRCLANMAAHPPGRSILLANREVIVSSIVGQSPYVNKNVEIAAATVLLNYSVVITSGTESDLEDQCQVLSGASAVAMCCKVS</sequence>
<dbReference type="Proteomes" id="UP001497623">
    <property type="component" value="Unassembled WGS sequence"/>
</dbReference>
<feature type="non-terminal residue" evidence="2">
    <location>
        <position position="106"/>
    </location>
</feature>
<keyword evidence="3" id="KW-1185">Reference proteome</keyword>
<reference evidence="2 3" key="1">
    <citation type="submission" date="2024-05" db="EMBL/GenBank/DDBJ databases">
        <authorList>
            <person name="Wallberg A."/>
        </authorList>
    </citation>
    <scope>NUCLEOTIDE SEQUENCE [LARGE SCALE GENOMIC DNA]</scope>
</reference>
<feature type="non-terminal residue" evidence="2">
    <location>
        <position position="1"/>
    </location>
</feature>